<feature type="region of interest" description="Disordered" evidence="1">
    <location>
        <begin position="346"/>
        <end position="375"/>
    </location>
</feature>
<dbReference type="Pfam" id="PF25976">
    <property type="entry name" value="LpqB_N"/>
    <property type="match status" value="1"/>
</dbReference>
<dbReference type="Gene3D" id="2.130.10.10">
    <property type="entry name" value="YVTN repeat-like/Quinoprotein amine dehydrogenase"/>
    <property type="match status" value="1"/>
</dbReference>
<dbReference type="InterPro" id="IPR019606">
    <property type="entry name" value="GerMN"/>
</dbReference>
<evidence type="ECO:0000259" key="2">
    <source>
        <dbReference type="SMART" id="SM00909"/>
    </source>
</evidence>
<feature type="domain" description="GerMN" evidence="2">
    <location>
        <begin position="223"/>
        <end position="311"/>
    </location>
</feature>
<gene>
    <name evidence="3" type="ORF">JOL79_19600</name>
</gene>
<dbReference type="InterPro" id="IPR015943">
    <property type="entry name" value="WD40/YVTN_repeat-like_dom_sf"/>
</dbReference>
<proteinExistence type="predicted"/>
<dbReference type="Pfam" id="PF10646">
    <property type="entry name" value="Germane"/>
    <property type="match status" value="1"/>
</dbReference>
<reference evidence="3" key="1">
    <citation type="submission" date="2021-02" db="EMBL/GenBank/DDBJ databases">
        <title>Draft genome sequence of Microbispora sp. RL4-1S isolated from rice leaves in Thailand.</title>
        <authorList>
            <person name="Muangham S."/>
            <person name="Duangmal K."/>
        </authorList>
    </citation>
    <scope>NUCLEOTIDE SEQUENCE</scope>
    <source>
        <strain evidence="3">RL4-1S</strain>
    </source>
</reference>
<dbReference type="Pfam" id="PF10647">
    <property type="entry name" value="Gmad1"/>
    <property type="match status" value="1"/>
</dbReference>
<dbReference type="SMART" id="SM00909">
    <property type="entry name" value="Germane"/>
    <property type="match status" value="1"/>
</dbReference>
<keyword evidence="4" id="KW-1185">Reference proteome</keyword>
<sequence length="601" mass="64377">MRAEPPVRGVTRVQAGRRRAVAGAAMLLLCGGCATVPTSSIPRASREIDGRDTLSQPYIRMIATPPRAGALPEDVLKGFQSAMASFDDPALDIARRYLTPAAAAKWNPWRETRVYEGKIEWDRPPDFTKATRAVASIKGTVVATIDPQGSYRSTRGSLEQSFSMVKVQGEWRIDSAPDVRLLSADDLSRAYRKVDLCFPPSTGYPGLVVDRVWVPIEPSRGVAETVIRRLLAGPTSDIAGAVTSAFPRGTDLNRITVEGDTVVVDLTAAAETVPSESLDAMKAQLVWTLGDLVTGRTVEIRVNGEGFQDSTLRFKPSDYARFDPNVLGGSPPSYYLQSGRLYQAKADKGGGAPVQGPAGGQATKYDHPAVSGDEGRPQVAARVTGADAGVYVTDMAKDGQWREWIPGKDLTPPSWDRYNSVWSAERAGLQQTRVWAAAGGQPQKVAIPEELATSHVLALRVSRDGARVAVVADDGLGPGIKIGTVVRVGGQISVQGLYTLVDPREDQKIRDIAWRDAADLLVLSEGKNGQELTTWSVMEDTTLSDPAIKFDATAKIESIAAAPGQVLAGDKDGTVLKYDIDKKDSQVVAKEGASSPVYPLG</sequence>
<feature type="compositionally biased region" description="Gly residues" evidence="1">
    <location>
        <begin position="349"/>
        <end position="359"/>
    </location>
</feature>
<organism evidence="3 4">
    <name type="scientific">Microbispora oryzae</name>
    <dbReference type="NCBI Taxonomy" id="2806554"/>
    <lineage>
        <taxon>Bacteria</taxon>
        <taxon>Bacillati</taxon>
        <taxon>Actinomycetota</taxon>
        <taxon>Actinomycetes</taxon>
        <taxon>Streptosporangiales</taxon>
        <taxon>Streptosporangiaceae</taxon>
        <taxon>Microbispora</taxon>
    </lineage>
</organism>
<comment type="caution">
    <text evidence="3">The sequence shown here is derived from an EMBL/GenBank/DDBJ whole genome shotgun (WGS) entry which is preliminary data.</text>
</comment>
<dbReference type="Proteomes" id="UP000674234">
    <property type="component" value="Unassembled WGS sequence"/>
</dbReference>
<accession>A0A941AKE8</accession>
<evidence type="ECO:0000256" key="1">
    <source>
        <dbReference type="SAM" id="MobiDB-lite"/>
    </source>
</evidence>
<dbReference type="InterPro" id="IPR059026">
    <property type="entry name" value="LpqB_N"/>
</dbReference>
<dbReference type="RefSeq" id="WP_210157290.1">
    <property type="nucleotide sequence ID" value="NZ_JAFCNB010000010.1"/>
</dbReference>
<dbReference type="InterPro" id="IPR018910">
    <property type="entry name" value="LpqB_C"/>
</dbReference>
<evidence type="ECO:0000313" key="3">
    <source>
        <dbReference type="EMBL" id="MBP2706017.1"/>
    </source>
</evidence>
<protein>
    <submittedName>
        <fullName evidence="3">GerMN domain-containing protein</fullName>
    </submittedName>
</protein>
<name>A0A941AKE8_9ACTN</name>
<dbReference type="EMBL" id="JAFCNB010000010">
    <property type="protein sequence ID" value="MBP2706017.1"/>
    <property type="molecule type" value="Genomic_DNA"/>
</dbReference>
<dbReference type="SUPFAM" id="SSF69322">
    <property type="entry name" value="Tricorn protease domain 2"/>
    <property type="match status" value="1"/>
</dbReference>
<dbReference type="AlphaFoldDB" id="A0A941AKE8"/>
<evidence type="ECO:0000313" key="4">
    <source>
        <dbReference type="Proteomes" id="UP000674234"/>
    </source>
</evidence>